<feature type="compositionally biased region" description="Basic and acidic residues" evidence="1">
    <location>
        <begin position="56"/>
        <end position="68"/>
    </location>
</feature>
<dbReference type="PANTHER" id="PTHR11362">
    <property type="entry name" value="PHOSPHATIDYLETHANOLAMINE-BINDING PROTEIN"/>
    <property type="match status" value="1"/>
</dbReference>
<feature type="compositionally biased region" description="Basic and acidic residues" evidence="1">
    <location>
        <begin position="223"/>
        <end position="240"/>
    </location>
</feature>
<organism evidence="2 3">
    <name type="scientific">Crocodylus porosus</name>
    <name type="common">Saltwater crocodile</name>
    <name type="synonym">Estuarine crocodile</name>
    <dbReference type="NCBI Taxonomy" id="8502"/>
    <lineage>
        <taxon>Eukaryota</taxon>
        <taxon>Metazoa</taxon>
        <taxon>Chordata</taxon>
        <taxon>Craniata</taxon>
        <taxon>Vertebrata</taxon>
        <taxon>Euteleostomi</taxon>
        <taxon>Archelosauria</taxon>
        <taxon>Archosauria</taxon>
        <taxon>Crocodylia</taxon>
        <taxon>Longirostres</taxon>
        <taxon>Crocodylidae</taxon>
        <taxon>Crocodylus</taxon>
    </lineage>
</organism>
<dbReference type="Gene3D" id="3.90.280.10">
    <property type="entry name" value="PEBP-like"/>
    <property type="match status" value="1"/>
</dbReference>
<dbReference type="PANTHER" id="PTHR11362:SF82">
    <property type="entry name" value="PHOSPHATIDYLETHANOLAMINE-BINDING PROTEIN 4"/>
    <property type="match status" value="1"/>
</dbReference>
<proteinExistence type="predicted"/>
<dbReference type="GeneTree" id="ENSGT00940000162387"/>
<protein>
    <submittedName>
        <fullName evidence="2">Phosphatidylethanolamine binding protein 4</fullName>
    </submittedName>
</protein>
<reference evidence="2" key="2">
    <citation type="submission" date="2025-09" db="UniProtKB">
        <authorList>
            <consortium name="Ensembl"/>
        </authorList>
    </citation>
    <scope>IDENTIFICATION</scope>
</reference>
<evidence type="ECO:0000313" key="3">
    <source>
        <dbReference type="Proteomes" id="UP000594220"/>
    </source>
</evidence>
<accession>A0A7M4F7U3</accession>
<feature type="compositionally biased region" description="Pro residues" evidence="1">
    <location>
        <begin position="1"/>
        <end position="11"/>
    </location>
</feature>
<feature type="region of interest" description="Disordered" evidence="1">
    <location>
        <begin position="207"/>
        <end position="240"/>
    </location>
</feature>
<evidence type="ECO:0000313" key="2">
    <source>
        <dbReference type="Ensembl" id="ENSCPRP00005020877.1"/>
    </source>
</evidence>
<gene>
    <name evidence="2" type="primary">PEBP4</name>
</gene>
<name>A0A7M4F7U3_CROPO</name>
<feature type="compositionally biased region" description="Basic residues" evidence="1">
    <location>
        <begin position="23"/>
        <end position="32"/>
    </location>
</feature>
<dbReference type="Ensembl" id="ENSCPRT00005024403.1">
    <property type="protein sequence ID" value="ENSCPRP00005020877.1"/>
    <property type="gene ID" value="ENSCPRG00005014531.1"/>
</dbReference>
<evidence type="ECO:0000256" key="1">
    <source>
        <dbReference type="SAM" id="MobiDB-lite"/>
    </source>
</evidence>
<keyword evidence="3" id="KW-1185">Reference proteome</keyword>
<feature type="region of interest" description="Disordered" evidence="1">
    <location>
        <begin position="1"/>
        <end position="68"/>
    </location>
</feature>
<dbReference type="SUPFAM" id="SSF49777">
    <property type="entry name" value="PEBP-like"/>
    <property type="match status" value="1"/>
</dbReference>
<dbReference type="Proteomes" id="UP000594220">
    <property type="component" value="Unplaced"/>
</dbReference>
<dbReference type="InterPro" id="IPR035810">
    <property type="entry name" value="PEBP_euk"/>
</dbReference>
<reference evidence="2" key="1">
    <citation type="submission" date="2025-08" db="UniProtKB">
        <authorList>
            <consortium name="Ensembl"/>
        </authorList>
    </citation>
    <scope>IDENTIFICATION</scope>
</reference>
<dbReference type="InterPro" id="IPR036610">
    <property type="entry name" value="PEBP-like_sf"/>
</dbReference>
<dbReference type="InterPro" id="IPR008914">
    <property type="entry name" value="PEBP"/>
</dbReference>
<dbReference type="AlphaFoldDB" id="A0A7M4F7U3"/>
<dbReference type="Pfam" id="PF01161">
    <property type="entry name" value="PBP"/>
    <property type="match status" value="1"/>
</dbReference>
<sequence>SCASGSPPPRPGWGRTRAWRSPLGRRRGRGGWRRAPAVCPARTPRFVPRRSPSRGADTEHGKTPQEETDHPCCLCCASEDVKAHCRGDLQVFYPELGDVGCTYIPKCHQYRKRISKEWRDPEIKYPRAEKNKSYVLIMADPDAPSRSDPKFRFWRHWLVIDIQGSDLRAGHLRGHVLTGGDSVQTWLRQALHGHRDSPFAKGFKVQAKQTEAESRAPSPIPPRPREREIHRELDLNPRFV</sequence>